<dbReference type="RefSeq" id="WP_098006115.1">
    <property type="nucleotide sequence ID" value="NZ_NVMX01000056.1"/>
</dbReference>
<dbReference type="Proteomes" id="UP000219922">
    <property type="component" value="Unassembled WGS sequence"/>
</dbReference>
<comment type="caution">
    <text evidence="1">The sequence shown here is derived from an EMBL/GenBank/DDBJ whole genome shotgun (WGS) entry which is preliminary data.</text>
</comment>
<sequence>MTQHPIELLKKENPELYAIIKTIKAALNKDSSKDLENKIKDIELFSEVMEHIYVHLQSNEMFSDSQLKHPTIQKSMKRESFYELFSALHSYAVKHKCKGIDVIMQQRFANDGFNLLYKDMQIAVRNVYGVDTTIEFVNYKEKNQYVEWNESMTFSFDNFLIDSVDA</sequence>
<gene>
    <name evidence="1" type="ORF">CON36_28265</name>
</gene>
<accession>A0A9X6XW94</accession>
<evidence type="ECO:0000313" key="1">
    <source>
        <dbReference type="EMBL" id="PDZ95449.1"/>
    </source>
</evidence>
<dbReference type="AlphaFoldDB" id="A0A9X6XW94"/>
<name>A0A9X6XW94_BACCE</name>
<proteinExistence type="predicted"/>
<reference evidence="1 2" key="1">
    <citation type="submission" date="2017-09" db="EMBL/GenBank/DDBJ databases">
        <title>Large-scale bioinformatics analysis of Bacillus genomes uncovers conserved roles of natural products in bacterial physiology.</title>
        <authorList>
            <consortium name="Agbiome Team Llc"/>
            <person name="Bleich R.M."/>
            <person name="Grubbs K.J."/>
            <person name="Santa Maria K.C."/>
            <person name="Allen S.E."/>
            <person name="Farag S."/>
            <person name="Shank E.A."/>
            <person name="Bowers A."/>
        </authorList>
    </citation>
    <scope>NUCLEOTIDE SEQUENCE [LARGE SCALE GENOMIC DNA]</scope>
    <source>
        <strain evidence="1 2">AFS092789</strain>
    </source>
</reference>
<organism evidence="1 2">
    <name type="scientific">Bacillus cereus</name>
    <dbReference type="NCBI Taxonomy" id="1396"/>
    <lineage>
        <taxon>Bacteria</taxon>
        <taxon>Bacillati</taxon>
        <taxon>Bacillota</taxon>
        <taxon>Bacilli</taxon>
        <taxon>Bacillales</taxon>
        <taxon>Bacillaceae</taxon>
        <taxon>Bacillus</taxon>
        <taxon>Bacillus cereus group</taxon>
    </lineage>
</organism>
<dbReference type="EMBL" id="NVMX01000056">
    <property type="protein sequence ID" value="PDZ95449.1"/>
    <property type="molecule type" value="Genomic_DNA"/>
</dbReference>
<protein>
    <submittedName>
        <fullName evidence="1">Uncharacterized protein</fullName>
    </submittedName>
</protein>
<evidence type="ECO:0000313" key="2">
    <source>
        <dbReference type="Proteomes" id="UP000219922"/>
    </source>
</evidence>